<dbReference type="AlphaFoldDB" id="A0A8T0HX04"/>
<evidence type="ECO:0000256" key="2">
    <source>
        <dbReference type="ARBA" id="ARBA00023110"/>
    </source>
</evidence>
<dbReference type="PROSITE" id="PS50072">
    <property type="entry name" value="CSA_PPIASE_2"/>
    <property type="match status" value="1"/>
</dbReference>
<dbReference type="EC" id="5.2.1.8" evidence="4"/>
<dbReference type="InterPro" id="IPR024936">
    <property type="entry name" value="Cyclophilin-type_PPIase"/>
</dbReference>
<dbReference type="PRINTS" id="PR00153">
    <property type="entry name" value="CSAPPISMRASE"/>
</dbReference>
<dbReference type="GO" id="GO:0016018">
    <property type="term" value="F:cyclosporin A binding"/>
    <property type="evidence" value="ECO:0007669"/>
    <property type="project" value="TreeGrafter"/>
</dbReference>
<proteinExistence type="inferred from homology"/>
<dbReference type="PIRSF" id="PIRSF001467">
    <property type="entry name" value="Peptidylpro_ismrse"/>
    <property type="match status" value="1"/>
</dbReference>
<comment type="function">
    <text evidence="4">PPIases accelerate the folding of proteins. It catalyzes the cis-trans isomerization of proline imidic peptide bonds in oligopeptides.</text>
</comment>
<dbReference type="SUPFAM" id="SSF50891">
    <property type="entry name" value="Cyclophilin-like"/>
    <property type="match status" value="1"/>
</dbReference>
<keyword evidence="3 4" id="KW-0413">Isomerase</keyword>
<comment type="caution">
    <text evidence="6">The sequence shown here is derived from an EMBL/GenBank/DDBJ whole genome shotgun (WGS) entry which is preliminary data.</text>
</comment>
<dbReference type="EMBL" id="CM026426">
    <property type="protein sequence ID" value="KAG0575259.1"/>
    <property type="molecule type" value="Genomic_DNA"/>
</dbReference>
<evidence type="ECO:0000256" key="4">
    <source>
        <dbReference type="RuleBase" id="RU363019"/>
    </source>
</evidence>
<comment type="catalytic activity">
    <reaction evidence="4">
        <text>[protein]-peptidylproline (omega=180) = [protein]-peptidylproline (omega=0)</text>
        <dbReference type="Rhea" id="RHEA:16237"/>
        <dbReference type="Rhea" id="RHEA-COMP:10747"/>
        <dbReference type="Rhea" id="RHEA-COMP:10748"/>
        <dbReference type="ChEBI" id="CHEBI:83833"/>
        <dbReference type="ChEBI" id="CHEBI:83834"/>
        <dbReference type="EC" id="5.2.1.8"/>
    </reaction>
</comment>
<dbReference type="Gene3D" id="2.40.100.10">
    <property type="entry name" value="Cyclophilin-like"/>
    <property type="match status" value="1"/>
</dbReference>
<dbReference type="GO" id="GO:0003755">
    <property type="term" value="F:peptidyl-prolyl cis-trans isomerase activity"/>
    <property type="evidence" value="ECO:0007669"/>
    <property type="project" value="UniProtKB-UniRule"/>
</dbReference>
<dbReference type="InterPro" id="IPR029000">
    <property type="entry name" value="Cyclophilin-like_dom_sf"/>
</dbReference>
<keyword evidence="7" id="KW-1185">Reference proteome</keyword>
<keyword evidence="2 4" id="KW-0697">Rotamase</keyword>
<protein>
    <recommendedName>
        <fullName evidence="4">Peptidyl-prolyl cis-trans isomerase</fullName>
        <shortName evidence="4">PPIase</shortName>
        <ecNumber evidence="4">5.2.1.8</ecNumber>
    </recommendedName>
</protein>
<evidence type="ECO:0000259" key="5">
    <source>
        <dbReference type="PROSITE" id="PS50072"/>
    </source>
</evidence>
<sequence length="205" mass="23112">MEEKRHVCYPEPRWPPRPSLYPTNPLNPRVFFDITIDKENVGKIIMELFHDITPNSATNFKALCTGENGIGKVYKKPLHLKGTRFHRIVPDYMAQGGDIVNQNGTGGECIWGERFPDENFRRKHIGCGILSYANKGTHTNASQFFFSLAECPWLDGRYVVFGQVLEGFNVLETMAKRAGSISGQTKQRVVIADCGVWNSGEEESD</sequence>
<dbReference type="PANTHER" id="PTHR11071">
    <property type="entry name" value="PEPTIDYL-PROLYL CIS-TRANS ISOMERASE"/>
    <property type="match status" value="1"/>
</dbReference>
<dbReference type="GO" id="GO:0006457">
    <property type="term" value="P:protein folding"/>
    <property type="evidence" value="ECO:0007669"/>
    <property type="project" value="TreeGrafter"/>
</dbReference>
<dbReference type="InterPro" id="IPR002130">
    <property type="entry name" value="Cyclophilin-type_PPIase_dom"/>
</dbReference>
<gene>
    <name evidence="6" type="ORF">KC19_VG331100</name>
</gene>
<reference evidence="6" key="1">
    <citation type="submission" date="2020-06" db="EMBL/GenBank/DDBJ databases">
        <title>WGS assembly of Ceratodon purpureus strain R40.</title>
        <authorList>
            <person name="Carey S.B."/>
            <person name="Jenkins J."/>
            <person name="Shu S."/>
            <person name="Lovell J.T."/>
            <person name="Sreedasyam A."/>
            <person name="Maumus F."/>
            <person name="Tiley G.P."/>
            <person name="Fernandez-Pozo N."/>
            <person name="Barry K."/>
            <person name="Chen C."/>
            <person name="Wang M."/>
            <person name="Lipzen A."/>
            <person name="Daum C."/>
            <person name="Saski C.A."/>
            <person name="Payton A.C."/>
            <person name="Mcbreen J.C."/>
            <person name="Conrad R.E."/>
            <person name="Kollar L.M."/>
            <person name="Olsson S."/>
            <person name="Huttunen S."/>
            <person name="Landis J.B."/>
            <person name="Wickett N.J."/>
            <person name="Johnson M.G."/>
            <person name="Rensing S.A."/>
            <person name="Grimwood J."/>
            <person name="Schmutz J."/>
            <person name="Mcdaniel S.F."/>
        </authorList>
    </citation>
    <scope>NUCLEOTIDE SEQUENCE</scope>
    <source>
        <strain evidence="6">R40</strain>
    </source>
</reference>
<evidence type="ECO:0000256" key="1">
    <source>
        <dbReference type="ARBA" id="ARBA00007365"/>
    </source>
</evidence>
<name>A0A8T0HX04_CERPU</name>
<dbReference type="FunFam" id="2.40.100.10:FF:000031">
    <property type="entry name" value="Peptidyl-prolyl cis-trans isomerase"/>
    <property type="match status" value="1"/>
</dbReference>
<dbReference type="Proteomes" id="UP000822688">
    <property type="component" value="Chromosome V"/>
</dbReference>
<dbReference type="GO" id="GO:0005737">
    <property type="term" value="C:cytoplasm"/>
    <property type="evidence" value="ECO:0007669"/>
    <property type="project" value="TreeGrafter"/>
</dbReference>
<dbReference type="Pfam" id="PF00160">
    <property type="entry name" value="Pro_isomerase"/>
    <property type="match status" value="1"/>
</dbReference>
<evidence type="ECO:0000313" key="6">
    <source>
        <dbReference type="EMBL" id="KAG0575259.1"/>
    </source>
</evidence>
<evidence type="ECO:0000256" key="3">
    <source>
        <dbReference type="ARBA" id="ARBA00023235"/>
    </source>
</evidence>
<comment type="similarity">
    <text evidence="1 4">Belongs to the cyclophilin-type PPIase family.</text>
</comment>
<evidence type="ECO:0000313" key="7">
    <source>
        <dbReference type="Proteomes" id="UP000822688"/>
    </source>
</evidence>
<dbReference type="PANTHER" id="PTHR11071:SF561">
    <property type="entry name" value="PEPTIDYL-PROLYL CIS-TRANS ISOMERASE D-RELATED"/>
    <property type="match status" value="1"/>
</dbReference>
<organism evidence="6 7">
    <name type="scientific">Ceratodon purpureus</name>
    <name type="common">Fire moss</name>
    <name type="synonym">Dicranum purpureum</name>
    <dbReference type="NCBI Taxonomy" id="3225"/>
    <lineage>
        <taxon>Eukaryota</taxon>
        <taxon>Viridiplantae</taxon>
        <taxon>Streptophyta</taxon>
        <taxon>Embryophyta</taxon>
        <taxon>Bryophyta</taxon>
        <taxon>Bryophytina</taxon>
        <taxon>Bryopsida</taxon>
        <taxon>Dicranidae</taxon>
        <taxon>Pseudoditrichales</taxon>
        <taxon>Ditrichaceae</taxon>
        <taxon>Ceratodon</taxon>
    </lineage>
</organism>
<accession>A0A8T0HX04</accession>
<feature type="domain" description="PPIase cyclophilin-type" evidence="5">
    <location>
        <begin position="31"/>
        <end position="196"/>
    </location>
</feature>